<dbReference type="AlphaFoldDB" id="A0A6V8LGJ6"/>
<comment type="caution">
    <text evidence="2">The sequence shown here is derived from an EMBL/GenBank/DDBJ whole genome shotgun (WGS) entry which is preliminary data.</text>
</comment>
<accession>A0A6V8LGJ6</accession>
<protein>
    <recommendedName>
        <fullName evidence="4">Transposase</fullName>
    </recommendedName>
</protein>
<evidence type="ECO:0008006" key="4">
    <source>
        <dbReference type="Google" id="ProtNLM"/>
    </source>
</evidence>
<keyword evidence="3" id="KW-1185">Reference proteome</keyword>
<reference evidence="2 3" key="2">
    <citation type="submission" date="2020-03" db="EMBL/GenBank/DDBJ databases">
        <authorList>
            <person name="Ichikawa N."/>
            <person name="Kimura A."/>
            <person name="Kitahashi Y."/>
            <person name="Uohara A."/>
        </authorList>
    </citation>
    <scope>NUCLEOTIDE SEQUENCE [LARGE SCALE GENOMIC DNA]</scope>
    <source>
        <strain evidence="2 3">NBRC 108638</strain>
    </source>
</reference>
<dbReference type="Proteomes" id="UP000482960">
    <property type="component" value="Unassembled WGS sequence"/>
</dbReference>
<organism evidence="2 3">
    <name type="scientific">Phytohabitans rumicis</name>
    <dbReference type="NCBI Taxonomy" id="1076125"/>
    <lineage>
        <taxon>Bacteria</taxon>
        <taxon>Bacillati</taxon>
        <taxon>Actinomycetota</taxon>
        <taxon>Actinomycetes</taxon>
        <taxon>Micromonosporales</taxon>
        <taxon>Micromonosporaceae</taxon>
    </lineage>
</organism>
<dbReference type="RefSeq" id="WP_173079910.1">
    <property type="nucleotide sequence ID" value="NZ_BAABJB010000043.1"/>
</dbReference>
<keyword evidence="1" id="KW-0175">Coiled coil</keyword>
<dbReference type="EMBL" id="BLPG01000001">
    <property type="protein sequence ID" value="GFJ93236.1"/>
    <property type="molecule type" value="Genomic_DNA"/>
</dbReference>
<evidence type="ECO:0000313" key="2">
    <source>
        <dbReference type="EMBL" id="GFJ93236.1"/>
    </source>
</evidence>
<evidence type="ECO:0000313" key="3">
    <source>
        <dbReference type="Proteomes" id="UP000482960"/>
    </source>
</evidence>
<feature type="coiled-coil region" evidence="1">
    <location>
        <begin position="139"/>
        <end position="187"/>
    </location>
</feature>
<reference evidence="2 3" key="1">
    <citation type="submission" date="2020-03" db="EMBL/GenBank/DDBJ databases">
        <title>Whole genome shotgun sequence of Phytohabitans rumicis NBRC 108638.</title>
        <authorList>
            <person name="Komaki H."/>
            <person name="Tamura T."/>
        </authorList>
    </citation>
    <scope>NUCLEOTIDE SEQUENCE [LARGE SCALE GENOMIC DNA]</scope>
    <source>
        <strain evidence="2 3">NBRC 108638</strain>
    </source>
</reference>
<dbReference type="Pfam" id="PF19776">
    <property type="entry name" value="DUF6262"/>
    <property type="match status" value="1"/>
</dbReference>
<evidence type="ECO:0000256" key="1">
    <source>
        <dbReference type="SAM" id="Coils"/>
    </source>
</evidence>
<name>A0A6V8LGJ6_9ACTN</name>
<proteinExistence type="predicted"/>
<dbReference type="InterPro" id="IPR046229">
    <property type="entry name" value="TnpC-like"/>
</dbReference>
<sequence>MSASASPRSRTAAAVAARRRRSQAAVQRVQDALTVLRREKARVTVAAVARRANVSRTFVYDNPQARAAVAAALADAEQQHTQLRPALDDAQHAGWRERALNAEDALKSAHTEITRQRTRIGELLGQIRDLRAEWDDETIARITTENTTLKQRVRQLTTENRTLEERLAAARSTLRFQDRRIADLESRVADPAGST</sequence>
<gene>
    <name evidence="2" type="ORF">Prum_068780</name>
</gene>